<dbReference type="InterPro" id="IPR050789">
    <property type="entry name" value="Diverse_Enzym_Activities"/>
</dbReference>
<feature type="transmembrane region" description="Helical" evidence="1">
    <location>
        <begin position="21"/>
        <end position="42"/>
    </location>
</feature>
<protein>
    <submittedName>
        <fullName evidence="3">Beta-lactamase family protein</fullName>
    </submittedName>
</protein>
<keyword evidence="4" id="KW-1185">Reference proteome</keyword>
<accession>A0AAE3J2X6</accession>
<dbReference type="InterPro" id="IPR012338">
    <property type="entry name" value="Beta-lactam/transpept-like"/>
</dbReference>
<dbReference type="AlphaFoldDB" id="A0AAE3J2X6"/>
<evidence type="ECO:0000313" key="3">
    <source>
        <dbReference type="EMBL" id="MCV6825803.1"/>
    </source>
</evidence>
<dbReference type="Gene3D" id="3.40.710.10">
    <property type="entry name" value="DD-peptidase/beta-lactamase superfamily"/>
    <property type="match status" value="1"/>
</dbReference>
<evidence type="ECO:0000313" key="4">
    <source>
        <dbReference type="Proteomes" id="UP001208041"/>
    </source>
</evidence>
<dbReference type="PANTHER" id="PTHR43283:SF7">
    <property type="entry name" value="BETA-LACTAMASE-RELATED DOMAIN-CONTAINING PROTEIN"/>
    <property type="match status" value="1"/>
</dbReference>
<dbReference type="RefSeq" id="WP_263954755.1">
    <property type="nucleotide sequence ID" value="NZ_JAOYFC010000004.1"/>
</dbReference>
<gene>
    <name evidence="3" type="ORF">OH136_14675</name>
</gene>
<proteinExistence type="predicted"/>
<keyword evidence="1" id="KW-0472">Membrane</keyword>
<dbReference type="Proteomes" id="UP001208041">
    <property type="component" value="Unassembled WGS sequence"/>
</dbReference>
<dbReference type="EMBL" id="JAOYFC010000004">
    <property type="protein sequence ID" value="MCV6825803.1"/>
    <property type="molecule type" value="Genomic_DNA"/>
</dbReference>
<dbReference type="Pfam" id="PF00144">
    <property type="entry name" value="Beta-lactamase"/>
    <property type="match status" value="1"/>
</dbReference>
<evidence type="ECO:0000256" key="1">
    <source>
        <dbReference type="SAM" id="Phobius"/>
    </source>
</evidence>
<dbReference type="InterPro" id="IPR001466">
    <property type="entry name" value="Beta-lactam-related"/>
</dbReference>
<reference evidence="3" key="1">
    <citation type="submission" date="2022-10" db="EMBL/GenBank/DDBJ databases">
        <authorList>
            <person name="Yue Y."/>
        </authorList>
    </citation>
    <scope>NUCLEOTIDE SEQUENCE</scope>
    <source>
        <strain evidence="3">Z654</strain>
    </source>
</reference>
<keyword evidence="1" id="KW-0812">Transmembrane</keyword>
<evidence type="ECO:0000259" key="2">
    <source>
        <dbReference type="Pfam" id="PF00144"/>
    </source>
</evidence>
<comment type="caution">
    <text evidence="3">The sequence shown here is derived from an EMBL/GenBank/DDBJ whole genome shotgun (WGS) entry which is preliminary data.</text>
</comment>
<dbReference type="PANTHER" id="PTHR43283">
    <property type="entry name" value="BETA-LACTAMASE-RELATED"/>
    <property type="match status" value="1"/>
</dbReference>
<dbReference type="InterPro" id="IPR006311">
    <property type="entry name" value="TAT_signal"/>
</dbReference>
<feature type="domain" description="Beta-lactamase-related" evidence="2">
    <location>
        <begin position="158"/>
        <end position="453"/>
    </location>
</feature>
<organism evidence="3 4">
    <name type="scientific">Halocynthiibacter halioticoli</name>
    <dbReference type="NCBI Taxonomy" id="2986804"/>
    <lineage>
        <taxon>Bacteria</taxon>
        <taxon>Pseudomonadati</taxon>
        <taxon>Pseudomonadota</taxon>
        <taxon>Alphaproteobacteria</taxon>
        <taxon>Rhodobacterales</taxon>
        <taxon>Paracoccaceae</taxon>
        <taxon>Halocynthiibacter</taxon>
    </lineage>
</organism>
<sequence length="468" mass="51535">MTDNSKQKSRKAKSGLDRREVLFSGAGVAALGAMGGFVFGGLSPTRAAAQTSEPFIQPITERTTPISKAKEPLPYDVAKEVRARFSVPNWQSAGDDGVYVNMHFPSFKPTDIAMPSHPPRELERDIQPQLKDLTFTREDGSQSDTLDGYVYGENRTQALLMAHKGKIVYEAYPGMNPWDYHIWMSASKTCVGTLCIILEREGLLDLEAPISDYATELAGTAWDMVSVRNALNMASGLDVEETTEAFLDPNSWIEKFFASLFGGDGNAWIEILQSVKPLDGEKPGDHFRYSTSITQALVLALQSASNLKYVDLFNDRIWSKIGVKNQYMVGLASDGTAVGGGLNMTTPEDMLRYAMIFTPSWNVVSTERIISDDLLRRIQTLGDPAAYKGSTEEGYHAQWFGESGERNSAQWDVVFADGAMFKHGNMHQGIYSDPARDFCGMIFSTTPNDQPDYTPGYLRAAAKMLAGG</sequence>
<keyword evidence="1" id="KW-1133">Transmembrane helix</keyword>
<dbReference type="SUPFAM" id="SSF56601">
    <property type="entry name" value="beta-lactamase/transpeptidase-like"/>
    <property type="match status" value="1"/>
</dbReference>
<name>A0AAE3J2X6_9RHOB</name>
<dbReference type="PROSITE" id="PS51318">
    <property type="entry name" value="TAT"/>
    <property type="match status" value="1"/>
</dbReference>